<accession>A0AAU0F5M8</accession>
<gene>
    <name evidence="1" type="ORF">BPO_p0107</name>
</gene>
<dbReference type="AlphaFoldDB" id="A0AAU0F5M8"/>
<proteinExistence type="predicted"/>
<keyword evidence="2" id="KW-1185">Reference proteome</keyword>
<organism evidence="1 2">
    <name type="scientific">Bergeyella porcorum</name>
    <dbReference type="NCBI Taxonomy" id="1735111"/>
    <lineage>
        <taxon>Bacteria</taxon>
        <taxon>Pseudomonadati</taxon>
        <taxon>Bacteroidota</taxon>
        <taxon>Flavobacteriia</taxon>
        <taxon>Flavobacteriales</taxon>
        <taxon>Weeksellaceae</taxon>
        <taxon>Bergeyella</taxon>
    </lineage>
</organism>
<name>A0AAU0F5M8_9FLAO</name>
<evidence type="ECO:0000313" key="1">
    <source>
        <dbReference type="EMBL" id="WOC53190.1"/>
    </source>
</evidence>
<dbReference type="Proteomes" id="UP001432059">
    <property type="component" value="Plasmid pQD2021"/>
</dbReference>
<dbReference type="KEGG" id="bpor:BPO_p0107"/>
<protein>
    <recommendedName>
        <fullName evidence="3">DeoR family transcriptional regulator</fullName>
    </recommendedName>
</protein>
<reference evidence="1" key="1">
    <citation type="submission" date="2023-10" db="EMBL/GenBank/DDBJ databases">
        <title>Characterization and whole genome sequencing of a novel strain of Bergeyella porcorum QD2021 isolated from pig.</title>
        <authorList>
            <person name="Liu G."/>
            <person name="Chen C."/>
            <person name="Han X."/>
        </authorList>
    </citation>
    <scope>NUCLEOTIDE SEQUENCE</scope>
    <source>
        <strain evidence="1">QD2021</strain>
        <plasmid evidence="1">pQD2021</plasmid>
    </source>
</reference>
<evidence type="ECO:0008006" key="3">
    <source>
        <dbReference type="Google" id="ProtNLM"/>
    </source>
</evidence>
<dbReference type="EMBL" id="CP136427">
    <property type="protein sequence ID" value="WOC53190.1"/>
    <property type="molecule type" value="Genomic_DNA"/>
</dbReference>
<sequence>MQNFKSISAPTASRDLKWAVEQGILNKEGEQRLVEYWLRNKKL</sequence>
<evidence type="ECO:0000313" key="2">
    <source>
        <dbReference type="Proteomes" id="UP001432059"/>
    </source>
</evidence>
<geneLocation type="plasmid" evidence="1 2">
    <name>pQD2021</name>
</geneLocation>
<keyword evidence="1" id="KW-0614">Plasmid</keyword>